<dbReference type="Pfam" id="PF14223">
    <property type="entry name" value="Retrotran_gag_2"/>
    <property type="match status" value="1"/>
</dbReference>
<dbReference type="Proteomes" id="UP001159363">
    <property type="component" value="Chromosome 7"/>
</dbReference>
<keyword evidence="1" id="KW-0863">Zinc-finger</keyword>
<evidence type="ECO:0000313" key="3">
    <source>
        <dbReference type="EMBL" id="KAJ8877201.1"/>
    </source>
</evidence>
<gene>
    <name evidence="3" type="ORF">PR048_021655</name>
</gene>
<comment type="caution">
    <text evidence="3">The sequence shown here is derived from an EMBL/GenBank/DDBJ whole genome shotgun (WGS) entry which is preliminary data.</text>
</comment>
<evidence type="ECO:0000313" key="4">
    <source>
        <dbReference type="Proteomes" id="UP001159363"/>
    </source>
</evidence>
<dbReference type="InterPro" id="IPR054722">
    <property type="entry name" value="PolX-like_BBD"/>
</dbReference>
<organism evidence="3 4">
    <name type="scientific">Dryococelus australis</name>
    <dbReference type="NCBI Taxonomy" id="614101"/>
    <lineage>
        <taxon>Eukaryota</taxon>
        <taxon>Metazoa</taxon>
        <taxon>Ecdysozoa</taxon>
        <taxon>Arthropoda</taxon>
        <taxon>Hexapoda</taxon>
        <taxon>Insecta</taxon>
        <taxon>Pterygota</taxon>
        <taxon>Neoptera</taxon>
        <taxon>Polyneoptera</taxon>
        <taxon>Phasmatodea</taxon>
        <taxon>Verophasmatodea</taxon>
        <taxon>Anareolatae</taxon>
        <taxon>Phasmatidae</taxon>
        <taxon>Eurycanthinae</taxon>
        <taxon>Dryococelus</taxon>
    </lineage>
</organism>
<keyword evidence="1" id="KW-0479">Metal-binding</keyword>
<accession>A0ABQ9GYU3</accession>
<protein>
    <recommendedName>
        <fullName evidence="2">CCHC-type domain-containing protein</fullName>
    </recommendedName>
</protein>
<keyword evidence="1" id="KW-0862">Zinc</keyword>
<sequence>MATLSDNFAQKFQIVVLMKAADICSVITDEDDATKREKDWEKKNAKAQSYIVMIDRGNVQFIMSCNTAKKMLEKLRSVYERDSIHNKNSLHLIFFNLKIDCVASGLSELQNLSVKLKGVGHVSDDETMIGKILSSLPSSFKFFFTAWDSTAKCDQTLTKNLIARLLGEDECSCSSSEGDNVAFKMVIKDIVCYRCNNRGHISRNCVFKSKACKICKKDNHSEENCFFRNKDNRAVSRENFKVAFLTESSSKDQEVTWFLDSGCTSHMANTNQSLLNVSNYDSKIMISKIDENLYAKHKGDIEYKECVRKDVLYVPGLTKNLLSINKITESGGSVKFAEDKMEISKGCTKIEGSKDATGLYSIRLICCEKTFLSESKQYKKLQNLSFENMKKLTDLYFGLGNLKFGVETVCETCLSSKQTRKTFGGELDKAIRP</sequence>
<dbReference type="SUPFAM" id="SSF57756">
    <property type="entry name" value="Retrovirus zinc finger-like domains"/>
    <property type="match status" value="1"/>
</dbReference>
<dbReference type="PROSITE" id="PS50158">
    <property type="entry name" value="ZF_CCHC"/>
    <property type="match status" value="1"/>
</dbReference>
<feature type="domain" description="CCHC-type" evidence="2">
    <location>
        <begin position="192"/>
        <end position="205"/>
    </location>
</feature>
<dbReference type="InterPro" id="IPR036875">
    <property type="entry name" value="Znf_CCHC_sf"/>
</dbReference>
<dbReference type="EMBL" id="JARBHB010000008">
    <property type="protein sequence ID" value="KAJ8877201.1"/>
    <property type="molecule type" value="Genomic_DNA"/>
</dbReference>
<proteinExistence type="predicted"/>
<reference evidence="3 4" key="1">
    <citation type="submission" date="2023-02" db="EMBL/GenBank/DDBJ databases">
        <title>LHISI_Scaffold_Assembly.</title>
        <authorList>
            <person name="Stuart O.P."/>
            <person name="Cleave R."/>
            <person name="Magrath M.J.L."/>
            <person name="Mikheyev A.S."/>
        </authorList>
    </citation>
    <scope>NUCLEOTIDE SEQUENCE [LARGE SCALE GENOMIC DNA]</scope>
    <source>
        <strain evidence="3">Daus_M_001</strain>
        <tissue evidence="3">Leg muscle</tissue>
    </source>
</reference>
<dbReference type="Pfam" id="PF22936">
    <property type="entry name" value="Pol_BBD"/>
    <property type="match status" value="1"/>
</dbReference>
<name>A0ABQ9GYU3_9NEOP</name>
<dbReference type="InterPro" id="IPR001878">
    <property type="entry name" value="Znf_CCHC"/>
</dbReference>
<evidence type="ECO:0000259" key="2">
    <source>
        <dbReference type="PROSITE" id="PS50158"/>
    </source>
</evidence>
<dbReference type="Gene3D" id="4.10.60.10">
    <property type="entry name" value="Zinc finger, CCHC-type"/>
    <property type="match status" value="1"/>
</dbReference>
<evidence type="ECO:0000256" key="1">
    <source>
        <dbReference type="PROSITE-ProRule" id="PRU00047"/>
    </source>
</evidence>
<keyword evidence="4" id="KW-1185">Reference proteome</keyword>